<comment type="caution">
    <text evidence="11">The sequence shown here is derived from an EMBL/GenBank/DDBJ whole genome shotgun (WGS) entry which is preliminary data.</text>
</comment>
<dbReference type="Gene3D" id="1.20.1560.10">
    <property type="entry name" value="ABC transporter type 1, transmembrane domain"/>
    <property type="match status" value="1"/>
</dbReference>
<dbReference type="InterPro" id="IPR003593">
    <property type="entry name" value="AAA+_ATPase"/>
</dbReference>
<gene>
    <name evidence="11" type="ORF">HH303_06700</name>
</gene>
<evidence type="ECO:0000256" key="6">
    <source>
        <dbReference type="ARBA" id="ARBA00023136"/>
    </source>
</evidence>
<dbReference type="PANTHER" id="PTHR24221:SF248">
    <property type="entry name" value="ABC TRANSPORTER TRANSMEMBRANE REGION"/>
    <property type="match status" value="1"/>
</dbReference>
<dbReference type="GO" id="GO:0016887">
    <property type="term" value="F:ATP hydrolysis activity"/>
    <property type="evidence" value="ECO:0007669"/>
    <property type="project" value="InterPro"/>
</dbReference>
<dbReference type="SUPFAM" id="SSF90123">
    <property type="entry name" value="ABC transporter transmembrane region"/>
    <property type="match status" value="1"/>
</dbReference>
<evidence type="ECO:0000313" key="11">
    <source>
        <dbReference type="EMBL" id="NMM44158.1"/>
    </source>
</evidence>
<feature type="compositionally biased region" description="Pro residues" evidence="7">
    <location>
        <begin position="570"/>
        <end position="579"/>
    </location>
</feature>
<dbReference type="InterPro" id="IPR027417">
    <property type="entry name" value="P-loop_NTPase"/>
</dbReference>
<keyword evidence="5 8" id="KW-1133">Transmembrane helix</keyword>
<name>A0A7Y0DYY5_9PROT</name>
<feature type="domain" description="ABC transmembrane type-1" evidence="10">
    <location>
        <begin position="24"/>
        <end position="303"/>
    </location>
</feature>
<dbReference type="PROSITE" id="PS50929">
    <property type="entry name" value="ABC_TM1F"/>
    <property type="match status" value="1"/>
</dbReference>
<dbReference type="InterPro" id="IPR039421">
    <property type="entry name" value="Type_1_exporter"/>
</dbReference>
<dbReference type="GO" id="GO:0140359">
    <property type="term" value="F:ABC-type transporter activity"/>
    <property type="evidence" value="ECO:0007669"/>
    <property type="project" value="InterPro"/>
</dbReference>
<keyword evidence="2 8" id="KW-0812">Transmembrane</keyword>
<proteinExistence type="predicted"/>
<evidence type="ECO:0000313" key="12">
    <source>
        <dbReference type="Proteomes" id="UP000539372"/>
    </source>
</evidence>
<keyword evidence="6 8" id="KW-0472">Membrane</keyword>
<evidence type="ECO:0000256" key="4">
    <source>
        <dbReference type="ARBA" id="ARBA00022840"/>
    </source>
</evidence>
<dbReference type="InterPro" id="IPR036640">
    <property type="entry name" value="ABC1_TM_sf"/>
</dbReference>
<evidence type="ECO:0000256" key="1">
    <source>
        <dbReference type="ARBA" id="ARBA00004651"/>
    </source>
</evidence>
<evidence type="ECO:0000256" key="3">
    <source>
        <dbReference type="ARBA" id="ARBA00022741"/>
    </source>
</evidence>
<dbReference type="RefSeq" id="WP_169624462.1">
    <property type="nucleotide sequence ID" value="NZ_JABBNT010000002.1"/>
</dbReference>
<evidence type="ECO:0000256" key="8">
    <source>
        <dbReference type="SAM" id="Phobius"/>
    </source>
</evidence>
<evidence type="ECO:0000256" key="2">
    <source>
        <dbReference type="ARBA" id="ARBA00022692"/>
    </source>
</evidence>
<evidence type="ECO:0000256" key="5">
    <source>
        <dbReference type="ARBA" id="ARBA00022989"/>
    </source>
</evidence>
<keyword evidence="12" id="KW-1185">Reference proteome</keyword>
<feature type="transmembrane region" description="Helical" evidence="8">
    <location>
        <begin position="160"/>
        <end position="176"/>
    </location>
</feature>
<feature type="transmembrane region" description="Helical" evidence="8">
    <location>
        <begin position="131"/>
        <end position="154"/>
    </location>
</feature>
<evidence type="ECO:0000259" key="9">
    <source>
        <dbReference type="PROSITE" id="PS50893"/>
    </source>
</evidence>
<dbReference type="Pfam" id="PF00005">
    <property type="entry name" value="ABC_tran"/>
    <property type="match status" value="1"/>
</dbReference>
<reference evidence="11 12" key="1">
    <citation type="submission" date="2020-04" db="EMBL/GenBank/DDBJ databases">
        <title>Rhodospirillaceae bacterium KN72 isolated from deep sea.</title>
        <authorList>
            <person name="Zhang D.-C."/>
        </authorList>
    </citation>
    <scope>NUCLEOTIDE SEQUENCE [LARGE SCALE GENOMIC DNA]</scope>
    <source>
        <strain evidence="11 12">KN72</strain>
    </source>
</reference>
<sequence length="579" mass="62368">MNRGLVGQLIGNAIRHNKARYFEALFASLFINFLALAVPVFMLQIYDRVVFHHGLTTLQGLVVGMVCVIVFDGVLRLGRARLFQKIGLNIDIDVGRALYDKIMKLPLRVLEGKPASSWQILFRDVDAVRGALAGPTTALVLDLPFAILFFLAILWLAPPLAGVIAVVLPVFVLLAWRSGASVSTLSEAERAENAKREALIGEIIAGRATVKALGLGEKLRPEWEMRHRNTILTSMDRGRSSDSHVTVGQMLSIGTTVAITCVGALLILEQSLTIGALIASNMLASRLVAPIASLVGQWKSFQAAREAAQRLNAVLEMEGERDAVELPFDRPLGKLQLEEITFRYGKDLDPAVDKLDGVIGPNGLHCIIGRNGSGKSTFFKLLAGLYRPDAGRVLLDGADISQFPRRQLTRWIGYMPQEVVLFSGTIRENILMGSDTATDEDLIGAAKLAGVHELIAQMPMGYETDVGEAGHRLSGGQRRRLAAARALIGDPPVLLLDEPSGDLDGEAEKVLAQALRSLAKDHTILVTTHSPALLSVADTILVLDRGRVAMAGGAREVLGRLGQGDSGPTAPRPTPKAAE</sequence>
<dbReference type="SUPFAM" id="SSF52540">
    <property type="entry name" value="P-loop containing nucleoside triphosphate hydrolases"/>
    <property type="match status" value="1"/>
</dbReference>
<dbReference type="PROSITE" id="PS50893">
    <property type="entry name" value="ABC_TRANSPORTER_2"/>
    <property type="match status" value="1"/>
</dbReference>
<dbReference type="EMBL" id="JABBNT010000002">
    <property type="protein sequence ID" value="NMM44158.1"/>
    <property type="molecule type" value="Genomic_DNA"/>
</dbReference>
<dbReference type="Proteomes" id="UP000539372">
    <property type="component" value="Unassembled WGS sequence"/>
</dbReference>
<dbReference type="InterPro" id="IPR003439">
    <property type="entry name" value="ABC_transporter-like_ATP-bd"/>
</dbReference>
<dbReference type="Pfam" id="PF00664">
    <property type="entry name" value="ABC_membrane"/>
    <property type="match status" value="1"/>
</dbReference>
<feature type="region of interest" description="Disordered" evidence="7">
    <location>
        <begin position="559"/>
        <end position="579"/>
    </location>
</feature>
<dbReference type="InterPro" id="IPR011527">
    <property type="entry name" value="ABC1_TM_dom"/>
</dbReference>
<feature type="transmembrane region" description="Helical" evidence="8">
    <location>
        <begin position="58"/>
        <end position="75"/>
    </location>
</feature>
<dbReference type="PANTHER" id="PTHR24221">
    <property type="entry name" value="ATP-BINDING CASSETTE SUB-FAMILY B"/>
    <property type="match status" value="1"/>
</dbReference>
<dbReference type="GO" id="GO:0034040">
    <property type="term" value="F:ATPase-coupled lipid transmembrane transporter activity"/>
    <property type="evidence" value="ECO:0007669"/>
    <property type="project" value="TreeGrafter"/>
</dbReference>
<evidence type="ECO:0000256" key="7">
    <source>
        <dbReference type="SAM" id="MobiDB-lite"/>
    </source>
</evidence>
<accession>A0A7Y0DYY5</accession>
<evidence type="ECO:0000259" key="10">
    <source>
        <dbReference type="PROSITE" id="PS50929"/>
    </source>
</evidence>
<dbReference type="GO" id="GO:0005886">
    <property type="term" value="C:plasma membrane"/>
    <property type="evidence" value="ECO:0007669"/>
    <property type="project" value="UniProtKB-SubCell"/>
</dbReference>
<feature type="transmembrane region" description="Helical" evidence="8">
    <location>
        <begin position="21"/>
        <end position="46"/>
    </location>
</feature>
<dbReference type="AlphaFoldDB" id="A0A7Y0DYY5"/>
<organism evidence="11 12">
    <name type="scientific">Pacificispira spongiicola</name>
    <dbReference type="NCBI Taxonomy" id="2729598"/>
    <lineage>
        <taxon>Bacteria</taxon>
        <taxon>Pseudomonadati</taxon>
        <taxon>Pseudomonadota</taxon>
        <taxon>Alphaproteobacteria</taxon>
        <taxon>Rhodospirillales</taxon>
        <taxon>Rhodospirillaceae</taxon>
        <taxon>Pacificispira</taxon>
    </lineage>
</organism>
<feature type="transmembrane region" description="Helical" evidence="8">
    <location>
        <begin position="245"/>
        <end position="268"/>
    </location>
</feature>
<dbReference type="GO" id="GO:0005524">
    <property type="term" value="F:ATP binding"/>
    <property type="evidence" value="ECO:0007669"/>
    <property type="project" value="UniProtKB-KW"/>
</dbReference>
<dbReference type="SMART" id="SM00382">
    <property type="entry name" value="AAA"/>
    <property type="match status" value="1"/>
</dbReference>
<comment type="subcellular location">
    <subcellularLocation>
        <location evidence="1">Cell membrane</location>
        <topology evidence="1">Multi-pass membrane protein</topology>
    </subcellularLocation>
</comment>
<keyword evidence="3" id="KW-0547">Nucleotide-binding</keyword>
<protein>
    <submittedName>
        <fullName evidence="11">ATP-binding cassette domain-containing protein</fullName>
    </submittedName>
</protein>
<feature type="domain" description="ABC transporter" evidence="9">
    <location>
        <begin position="335"/>
        <end position="570"/>
    </location>
</feature>
<dbReference type="Gene3D" id="3.40.50.300">
    <property type="entry name" value="P-loop containing nucleotide triphosphate hydrolases"/>
    <property type="match status" value="1"/>
</dbReference>
<keyword evidence="4 11" id="KW-0067">ATP-binding</keyword>